<dbReference type="PATRIC" id="fig|1359153.3.peg.225"/>
<sequence length="40" mass="4659">MLTYALNWILLTRFSSSVQVVMQVERIQIDVISFSKILKS</sequence>
<evidence type="ECO:0000313" key="2">
    <source>
        <dbReference type="Proteomes" id="UP000033385"/>
    </source>
</evidence>
<dbReference type="EMBL" id="LANW01000001">
    <property type="protein sequence ID" value="KJV68023.1"/>
    <property type="molecule type" value="Genomic_DNA"/>
</dbReference>
<comment type="caution">
    <text evidence="1">The sequence shown here is derived from an EMBL/GenBank/DDBJ whole genome shotgun (WGS) entry which is preliminary data.</text>
</comment>
<protein>
    <submittedName>
        <fullName evidence="1">Uncharacterized protein</fullName>
    </submittedName>
</protein>
<proteinExistence type="predicted"/>
<evidence type="ECO:0000313" key="1">
    <source>
        <dbReference type="EMBL" id="KJV68023.1"/>
    </source>
</evidence>
<dbReference type="AlphaFoldDB" id="A0A0F3NIY1"/>
<organism evidence="1 2">
    <name type="scientific">Anaplasma phagocytophilum str. ApNP</name>
    <dbReference type="NCBI Taxonomy" id="1359153"/>
    <lineage>
        <taxon>Bacteria</taxon>
        <taxon>Pseudomonadati</taxon>
        <taxon>Pseudomonadota</taxon>
        <taxon>Alphaproteobacteria</taxon>
        <taxon>Rickettsiales</taxon>
        <taxon>Anaplasmataceae</taxon>
        <taxon>Anaplasma</taxon>
        <taxon>phagocytophilum group</taxon>
    </lineage>
</organism>
<gene>
    <name evidence="1" type="ORF">APHNP_0216</name>
</gene>
<name>A0A0F3NIY1_ANAPH</name>
<accession>A0A0F3NIY1</accession>
<dbReference type="Proteomes" id="UP000033385">
    <property type="component" value="Unassembled WGS sequence"/>
</dbReference>
<reference evidence="1 2" key="1">
    <citation type="submission" date="2015-01" db="EMBL/GenBank/DDBJ databases">
        <title>Genome Sequencing of Rickettsiales.</title>
        <authorList>
            <person name="Daugherty S.C."/>
            <person name="Su Q."/>
            <person name="Abolude K."/>
            <person name="Beier-Sexton M."/>
            <person name="Carlyon J.A."/>
            <person name="Carter R."/>
            <person name="Day N.P."/>
            <person name="Dumler S.J."/>
            <person name="Dyachenko V."/>
            <person name="Godinez A."/>
            <person name="Kurtti T.J."/>
            <person name="Lichay M."/>
            <person name="Mullins K.E."/>
            <person name="Ott S."/>
            <person name="Pappas-Brown V."/>
            <person name="Paris D.H."/>
            <person name="Patel P."/>
            <person name="Richards A.L."/>
            <person name="Sadzewicz L."/>
            <person name="Sears K."/>
            <person name="Seidman D."/>
            <person name="Sengamalay N."/>
            <person name="Stenos J."/>
            <person name="Tallon L.J."/>
            <person name="Vincent G."/>
            <person name="Fraser C.M."/>
            <person name="Munderloh U."/>
            <person name="Dunning-Hotopp J.C."/>
        </authorList>
    </citation>
    <scope>NUCLEOTIDE SEQUENCE [LARGE SCALE GENOMIC DNA]</scope>
    <source>
        <strain evidence="1 2">ApNP</strain>
    </source>
</reference>